<comment type="subcellular location">
    <subcellularLocation>
        <location evidence="1">Cytoplasm</location>
    </subcellularLocation>
</comment>
<evidence type="ECO:0000259" key="5">
    <source>
        <dbReference type="Pfam" id="PF21982"/>
    </source>
</evidence>
<gene>
    <name evidence="6" type="ORF">BMIN_1598</name>
</gene>
<evidence type="ECO:0000256" key="3">
    <source>
        <dbReference type="ARBA" id="ARBA00018111"/>
    </source>
</evidence>
<reference evidence="6 7" key="1">
    <citation type="submission" date="2014-03" db="EMBL/GenBank/DDBJ databases">
        <title>Genomics of Bifidobacteria.</title>
        <authorList>
            <person name="Ventura M."/>
            <person name="Milani C."/>
            <person name="Lugli G.A."/>
        </authorList>
    </citation>
    <scope>NUCLEOTIDE SEQUENCE [LARGE SCALE GENOMIC DNA]</scope>
    <source>
        <strain evidence="6 7">LMG 11592</strain>
    </source>
</reference>
<accession>A0A087BM11</accession>
<dbReference type="AlphaFoldDB" id="A0A087BM11"/>
<comment type="caution">
    <text evidence="6">The sequence shown here is derived from an EMBL/GenBank/DDBJ whole genome shotgun (WGS) entry which is preliminary data.</text>
</comment>
<evidence type="ECO:0000313" key="6">
    <source>
        <dbReference type="EMBL" id="KFI72061.1"/>
    </source>
</evidence>
<dbReference type="InterPro" id="IPR003783">
    <property type="entry name" value="Regulatory_RecX"/>
</dbReference>
<organism evidence="6 7">
    <name type="scientific">Bifidobacterium minimum</name>
    <dbReference type="NCBI Taxonomy" id="1693"/>
    <lineage>
        <taxon>Bacteria</taxon>
        <taxon>Bacillati</taxon>
        <taxon>Actinomycetota</taxon>
        <taxon>Actinomycetes</taxon>
        <taxon>Bifidobacteriales</taxon>
        <taxon>Bifidobacteriaceae</taxon>
        <taxon>Bifidobacterium</taxon>
    </lineage>
</organism>
<dbReference type="Proteomes" id="UP000029014">
    <property type="component" value="Unassembled WGS sequence"/>
</dbReference>
<proteinExistence type="inferred from homology"/>
<dbReference type="Pfam" id="PF21982">
    <property type="entry name" value="RecX_HTH1"/>
    <property type="match status" value="1"/>
</dbReference>
<dbReference type="PANTHER" id="PTHR33602:SF1">
    <property type="entry name" value="REGULATORY PROTEIN RECX FAMILY PROTEIN"/>
    <property type="match status" value="1"/>
</dbReference>
<protein>
    <recommendedName>
        <fullName evidence="3">Regulatory protein RecX</fullName>
    </recommendedName>
</protein>
<dbReference type="STRING" id="1693.BMIN_1598"/>
<sequence>MGRSDGRAASSRRDGDLDDCREAALRLLDAAPRSSGALRDRLRDKGYEADVIDDVVTRLVRVGLVDDVEYARMLLRHCAARGLGARGVAAEFSRRRVDRALGESLIDDARENGVFRESALRMASAVESRTRGLDQRTRLRRLWAAAGRKGHDSDDVRSAVLTLFGE</sequence>
<dbReference type="InterPro" id="IPR036388">
    <property type="entry name" value="WH-like_DNA-bd_sf"/>
</dbReference>
<dbReference type="GO" id="GO:0005737">
    <property type="term" value="C:cytoplasm"/>
    <property type="evidence" value="ECO:0007669"/>
    <property type="project" value="UniProtKB-SubCell"/>
</dbReference>
<dbReference type="GO" id="GO:0006282">
    <property type="term" value="P:regulation of DNA repair"/>
    <property type="evidence" value="ECO:0007669"/>
    <property type="project" value="InterPro"/>
</dbReference>
<dbReference type="PANTHER" id="PTHR33602">
    <property type="entry name" value="REGULATORY PROTEIN RECX FAMILY PROTEIN"/>
    <property type="match status" value="1"/>
</dbReference>
<dbReference type="eggNOG" id="COG2137">
    <property type="taxonomic scope" value="Bacteria"/>
</dbReference>
<evidence type="ECO:0000256" key="1">
    <source>
        <dbReference type="ARBA" id="ARBA00004496"/>
    </source>
</evidence>
<name>A0A087BM11_9BIFI</name>
<dbReference type="Gene3D" id="1.10.10.10">
    <property type="entry name" value="Winged helix-like DNA-binding domain superfamily/Winged helix DNA-binding domain"/>
    <property type="match status" value="1"/>
</dbReference>
<keyword evidence="7" id="KW-1185">Reference proteome</keyword>
<comment type="similarity">
    <text evidence="2">Belongs to the RecX family.</text>
</comment>
<evidence type="ECO:0000256" key="2">
    <source>
        <dbReference type="ARBA" id="ARBA00009695"/>
    </source>
</evidence>
<evidence type="ECO:0000313" key="7">
    <source>
        <dbReference type="Proteomes" id="UP000029014"/>
    </source>
</evidence>
<dbReference type="EMBL" id="JGZD01000010">
    <property type="protein sequence ID" value="KFI72061.1"/>
    <property type="molecule type" value="Genomic_DNA"/>
</dbReference>
<dbReference type="RefSeq" id="WP_051126305.1">
    <property type="nucleotide sequence ID" value="NZ_JGZD01000010.1"/>
</dbReference>
<feature type="domain" description="RecX first three-helical" evidence="5">
    <location>
        <begin position="20"/>
        <end position="59"/>
    </location>
</feature>
<keyword evidence="4" id="KW-0963">Cytoplasm</keyword>
<dbReference type="InterPro" id="IPR053926">
    <property type="entry name" value="RecX_HTH_1st"/>
</dbReference>
<evidence type="ECO:0000256" key="4">
    <source>
        <dbReference type="ARBA" id="ARBA00022490"/>
    </source>
</evidence>